<feature type="region of interest" description="Disordered" evidence="2">
    <location>
        <begin position="44"/>
        <end position="187"/>
    </location>
</feature>
<comment type="caution">
    <text evidence="3">The sequence shown here is derived from an EMBL/GenBank/DDBJ whole genome shotgun (WGS) entry which is preliminary data.</text>
</comment>
<keyword evidence="1" id="KW-0175">Coiled coil</keyword>
<evidence type="ECO:0000256" key="2">
    <source>
        <dbReference type="SAM" id="MobiDB-lite"/>
    </source>
</evidence>
<feature type="compositionally biased region" description="Low complexity" evidence="2">
    <location>
        <begin position="102"/>
        <end position="116"/>
    </location>
</feature>
<organism evidence="3 4">
    <name type="scientific">Phyllosticta capitalensis</name>
    <dbReference type="NCBI Taxonomy" id="121624"/>
    <lineage>
        <taxon>Eukaryota</taxon>
        <taxon>Fungi</taxon>
        <taxon>Dikarya</taxon>
        <taxon>Ascomycota</taxon>
        <taxon>Pezizomycotina</taxon>
        <taxon>Dothideomycetes</taxon>
        <taxon>Dothideomycetes incertae sedis</taxon>
        <taxon>Botryosphaeriales</taxon>
        <taxon>Phyllostictaceae</taxon>
        <taxon>Phyllosticta</taxon>
    </lineage>
</organism>
<feature type="compositionally biased region" description="Low complexity" evidence="2">
    <location>
        <begin position="84"/>
        <end position="94"/>
    </location>
</feature>
<evidence type="ECO:0000256" key="1">
    <source>
        <dbReference type="SAM" id="Coils"/>
    </source>
</evidence>
<sequence length="392" mass="43262">MPDDTDSNSAANLATKAPKDKSCPFCHQAFTSSSLGRHLDLYIKPKNPKAPDGIHNVDEIRRIRGGITRRHARSAQAKQEGSLTPGSSSASQPQQQPPQQPQQPSQQQATQRQGQPVNHAVTAVSGDSSSPSVMQSPALKPPPPGKPRVSFNQPNWHSTGVINNLPPRASLSGEAGKARHEQQKRGFENRQMLNEELDHGKAAELALREVLGSVREASVRSSGLNLFDFDPFTLSFPSLCLHILPAPATLFAPSPFPTTESWSVTPPGQKQFDALQRNVRDRLMQRQRHLQLYGNTASFSASTPSASASSPLPTPPLGGIEQEPTRLFSHLQEAFAHWKTLSEKQRQETWALEILRSYTRADEARREAENSLENARKEIETLRNNRWINGDV</sequence>
<proteinExistence type="predicted"/>
<gene>
    <name evidence="3" type="ORF">HDK90DRAFT_272711</name>
</gene>
<keyword evidence="4" id="KW-1185">Reference proteome</keyword>
<feature type="coiled-coil region" evidence="1">
    <location>
        <begin position="358"/>
        <end position="385"/>
    </location>
</feature>
<feature type="region of interest" description="Disordered" evidence="2">
    <location>
        <begin position="299"/>
        <end position="318"/>
    </location>
</feature>
<feature type="compositionally biased region" description="Basic residues" evidence="2">
    <location>
        <begin position="63"/>
        <end position="73"/>
    </location>
</feature>
<reference evidence="3 4" key="1">
    <citation type="submission" date="2024-04" db="EMBL/GenBank/DDBJ databases">
        <title>Phyllosticta paracitricarpa is synonymous to the EU quarantine fungus P. citricarpa based on phylogenomic analyses.</title>
        <authorList>
            <consortium name="Lawrence Berkeley National Laboratory"/>
            <person name="Van Ingen-Buijs V.A."/>
            <person name="Van Westerhoven A.C."/>
            <person name="Haridas S."/>
            <person name="Skiadas P."/>
            <person name="Martin F."/>
            <person name="Groenewald J.Z."/>
            <person name="Crous P.W."/>
            <person name="Seidl M.F."/>
        </authorList>
    </citation>
    <scope>NUCLEOTIDE SEQUENCE [LARGE SCALE GENOMIC DNA]</scope>
    <source>
        <strain evidence="3 4">CBS 123374</strain>
    </source>
</reference>
<feature type="compositionally biased region" description="Basic and acidic residues" evidence="2">
    <location>
        <begin position="176"/>
        <end position="187"/>
    </location>
</feature>
<dbReference type="Proteomes" id="UP001492380">
    <property type="component" value="Unassembled WGS sequence"/>
</dbReference>
<feature type="compositionally biased region" description="Polar residues" evidence="2">
    <location>
        <begin position="150"/>
        <end position="162"/>
    </location>
</feature>
<feature type="region of interest" description="Disordered" evidence="2">
    <location>
        <begin position="1"/>
        <end position="25"/>
    </location>
</feature>
<evidence type="ECO:0000313" key="3">
    <source>
        <dbReference type="EMBL" id="KAK8233643.1"/>
    </source>
</evidence>
<dbReference type="EMBL" id="JBBWRZ010000006">
    <property type="protein sequence ID" value="KAK8233643.1"/>
    <property type="molecule type" value="Genomic_DNA"/>
</dbReference>
<accession>A0ABR1YMB3</accession>
<feature type="compositionally biased region" description="Polar residues" evidence="2">
    <location>
        <begin position="125"/>
        <end position="135"/>
    </location>
</feature>
<evidence type="ECO:0000313" key="4">
    <source>
        <dbReference type="Proteomes" id="UP001492380"/>
    </source>
</evidence>
<feature type="compositionally biased region" description="Low complexity" evidence="2">
    <location>
        <begin position="299"/>
        <end position="311"/>
    </location>
</feature>
<name>A0ABR1YMB3_9PEZI</name>
<protein>
    <submittedName>
        <fullName evidence="3">Uncharacterized protein</fullName>
    </submittedName>
</protein>